<evidence type="ECO:0000256" key="3">
    <source>
        <dbReference type="ARBA" id="ARBA00022679"/>
    </source>
</evidence>
<evidence type="ECO:0000256" key="10">
    <source>
        <dbReference type="RuleBase" id="RU361115"/>
    </source>
</evidence>
<evidence type="ECO:0000313" key="11">
    <source>
        <dbReference type="EMBL" id="KAK8777536.1"/>
    </source>
</evidence>
<evidence type="ECO:0000256" key="9">
    <source>
        <dbReference type="ARBA" id="ARBA00023160"/>
    </source>
</evidence>
<dbReference type="GO" id="GO:0034625">
    <property type="term" value="P:fatty acid elongation, monounsaturated fatty acid"/>
    <property type="evidence" value="ECO:0007669"/>
    <property type="project" value="TreeGrafter"/>
</dbReference>
<comment type="similarity">
    <text evidence="10">Belongs to the ELO family.</text>
</comment>
<evidence type="ECO:0000256" key="1">
    <source>
        <dbReference type="ARBA" id="ARBA00004141"/>
    </source>
</evidence>
<protein>
    <recommendedName>
        <fullName evidence="10">Elongation of very long chain fatty acids protein</fullName>
        <ecNumber evidence="10">2.3.1.199</ecNumber>
    </recommendedName>
    <alternativeName>
        <fullName evidence="10">Very-long-chain 3-oxoacyl-CoA synthase</fullName>
    </alternativeName>
</protein>
<comment type="caution">
    <text evidence="11">The sequence shown here is derived from an EMBL/GenBank/DDBJ whole genome shotgun (WGS) entry which is preliminary data.</text>
</comment>
<feature type="transmembrane region" description="Helical" evidence="10">
    <location>
        <begin position="225"/>
        <end position="245"/>
    </location>
</feature>
<dbReference type="Proteomes" id="UP001321473">
    <property type="component" value="Unassembled WGS sequence"/>
</dbReference>
<keyword evidence="6 10" id="KW-1133">Transmembrane helix</keyword>
<reference evidence="11 12" key="1">
    <citation type="journal article" date="2023" name="Arcadia Sci">
        <title>De novo assembly of a long-read Amblyomma americanum tick genome.</title>
        <authorList>
            <person name="Chou S."/>
            <person name="Poskanzer K.E."/>
            <person name="Rollins M."/>
            <person name="Thuy-Boun P.S."/>
        </authorList>
    </citation>
    <scope>NUCLEOTIDE SEQUENCE [LARGE SCALE GENOMIC DNA]</scope>
    <source>
        <strain evidence="11">F_SG_1</strain>
        <tissue evidence="11">Salivary glands</tissue>
    </source>
</reference>
<evidence type="ECO:0000256" key="7">
    <source>
        <dbReference type="ARBA" id="ARBA00023098"/>
    </source>
</evidence>
<keyword evidence="12" id="KW-1185">Reference proteome</keyword>
<dbReference type="GO" id="GO:0034626">
    <property type="term" value="P:fatty acid elongation, polyunsaturated fatty acid"/>
    <property type="evidence" value="ECO:0007669"/>
    <property type="project" value="TreeGrafter"/>
</dbReference>
<dbReference type="Pfam" id="PF01151">
    <property type="entry name" value="ELO"/>
    <property type="match status" value="1"/>
</dbReference>
<feature type="transmembrane region" description="Helical" evidence="10">
    <location>
        <begin position="107"/>
        <end position="126"/>
    </location>
</feature>
<dbReference type="InterPro" id="IPR002076">
    <property type="entry name" value="ELO_fam"/>
</dbReference>
<feature type="transmembrane region" description="Helical" evidence="10">
    <location>
        <begin position="133"/>
        <end position="151"/>
    </location>
</feature>
<evidence type="ECO:0000256" key="5">
    <source>
        <dbReference type="ARBA" id="ARBA00022832"/>
    </source>
</evidence>
<evidence type="ECO:0000256" key="4">
    <source>
        <dbReference type="ARBA" id="ARBA00022692"/>
    </source>
</evidence>
<accession>A0AAQ4ERY7</accession>
<feature type="transmembrane region" description="Helical" evidence="10">
    <location>
        <begin position="195"/>
        <end position="213"/>
    </location>
</feature>
<keyword evidence="7 10" id="KW-0443">Lipid metabolism</keyword>
<name>A0AAQ4ERY7_AMBAM</name>
<dbReference type="AlphaFoldDB" id="A0AAQ4ERY7"/>
<dbReference type="EMBL" id="JARKHS020011746">
    <property type="protein sequence ID" value="KAK8777536.1"/>
    <property type="molecule type" value="Genomic_DNA"/>
</dbReference>
<dbReference type="PANTHER" id="PTHR11157:SF69">
    <property type="entry name" value="ELONGATION OF VERY LONG CHAIN FATTY ACIDS PROTEIN 7"/>
    <property type="match status" value="1"/>
</dbReference>
<sequence length="255" mass="29314">MLLSRGDPRVLDWPLMGSPALVVCIIASYLYFSLRLGPALMKKRKPFPIRPFVAVYDVIMVILSVYFFCVMLQVTYLRDANKMPRYSLFCQGTDPTHDAIPVLYQGWLYMLLKISELLDTVFFVLLKKNDHISFLHLLHHTVALFTVWLDINNGISGQAFSFPILNVVVHAAMYTYYGLAALGPSVRPNLWWKKYVTLLQIVQFTVLMVHGGIPLFYDCGFPRGMAYLIVIEMGVFTVLFSHFYYNKYLLAKEAD</sequence>
<keyword evidence="9 10" id="KW-0275">Fatty acid biosynthesis</keyword>
<organism evidence="11 12">
    <name type="scientific">Amblyomma americanum</name>
    <name type="common">Lone star tick</name>
    <dbReference type="NCBI Taxonomy" id="6943"/>
    <lineage>
        <taxon>Eukaryota</taxon>
        <taxon>Metazoa</taxon>
        <taxon>Ecdysozoa</taxon>
        <taxon>Arthropoda</taxon>
        <taxon>Chelicerata</taxon>
        <taxon>Arachnida</taxon>
        <taxon>Acari</taxon>
        <taxon>Parasitiformes</taxon>
        <taxon>Ixodida</taxon>
        <taxon>Ixodoidea</taxon>
        <taxon>Ixodidae</taxon>
        <taxon>Amblyomminae</taxon>
        <taxon>Amblyomma</taxon>
    </lineage>
</organism>
<feature type="transmembrane region" description="Helical" evidence="10">
    <location>
        <begin position="53"/>
        <end position="76"/>
    </location>
</feature>
<keyword evidence="2 10" id="KW-0444">Lipid biosynthesis</keyword>
<keyword evidence="3 10" id="KW-0808">Transferase</keyword>
<dbReference type="GO" id="GO:0030148">
    <property type="term" value="P:sphingolipid biosynthetic process"/>
    <property type="evidence" value="ECO:0007669"/>
    <property type="project" value="TreeGrafter"/>
</dbReference>
<keyword evidence="5 10" id="KW-0276">Fatty acid metabolism</keyword>
<evidence type="ECO:0000256" key="2">
    <source>
        <dbReference type="ARBA" id="ARBA00022516"/>
    </source>
</evidence>
<proteinExistence type="inferred from homology"/>
<feature type="transmembrane region" description="Helical" evidence="10">
    <location>
        <begin position="13"/>
        <end position="32"/>
    </location>
</feature>
<dbReference type="EC" id="2.3.1.199" evidence="10"/>
<dbReference type="GO" id="GO:0009922">
    <property type="term" value="F:fatty acid elongase activity"/>
    <property type="evidence" value="ECO:0007669"/>
    <property type="project" value="UniProtKB-EC"/>
</dbReference>
<dbReference type="GO" id="GO:0005789">
    <property type="term" value="C:endoplasmic reticulum membrane"/>
    <property type="evidence" value="ECO:0007669"/>
    <property type="project" value="TreeGrafter"/>
</dbReference>
<feature type="transmembrane region" description="Helical" evidence="10">
    <location>
        <begin position="163"/>
        <end position="183"/>
    </location>
</feature>
<evidence type="ECO:0000313" key="12">
    <source>
        <dbReference type="Proteomes" id="UP001321473"/>
    </source>
</evidence>
<gene>
    <name evidence="11" type="ORF">V5799_029118</name>
</gene>
<dbReference type="PANTHER" id="PTHR11157">
    <property type="entry name" value="FATTY ACID ACYL TRANSFERASE-RELATED"/>
    <property type="match status" value="1"/>
</dbReference>
<keyword evidence="8 10" id="KW-0472">Membrane</keyword>
<evidence type="ECO:0000256" key="6">
    <source>
        <dbReference type="ARBA" id="ARBA00022989"/>
    </source>
</evidence>
<dbReference type="GO" id="GO:0019367">
    <property type="term" value="P:fatty acid elongation, saturated fatty acid"/>
    <property type="evidence" value="ECO:0007669"/>
    <property type="project" value="TreeGrafter"/>
</dbReference>
<evidence type="ECO:0000256" key="8">
    <source>
        <dbReference type="ARBA" id="ARBA00023136"/>
    </source>
</evidence>
<keyword evidence="4 10" id="KW-0812">Transmembrane</keyword>
<comment type="subcellular location">
    <subcellularLocation>
        <location evidence="1">Membrane</location>
        <topology evidence="1">Multi-pass membrane protein</topology>
    </subcellularLocation>
</comment>
<comment type="catalytic activity">
    <reaction evidence="10">
        <text>a very-long-chain acyl-CoA + malonyl-CoA + H(+) = a very-long-chain 3-oxoacyl-CoA + CO2 + CoA</text>
        <dbReference type="Rhea" id="RHEA:32727"/>
        <dbReference type="ChEBI" id="CHEBI:15378"/>
        <dbReference type="ChEBI" id="CHEBI:16526"/>
        <dbReference type="ChEBI" id="CHEBI:57287"/>
        <dbReference type="ChEBI" id="CHEBI:57384"/>
        <dbReference type="ChEBI" id="CHEBI:90725"/>
        <dbReference type="ChEBI" id="CHEBI:90736"/>
        <dbReference type="EC" id="2.3.1.199"/>
    </reaction>
</comment>
<dbReference type="GO" id="GO:0042761">
    <property type="term" value="P:very long-chain fatty acid biosynthetic process"/>
    <property type="evidence" value="ECO:0007669"/>
    <property type="project" value="TreeGrafter"/>
</dbReference>